<accession>A0A7S4UHT6</accession>
<reference evidence="5" key="1">
    <citation type="submission" date="2021-01" db="EMBL/GenBank/DDBJ databases">
        <authorList>
            <person name="Corre E."/>
            <person name="Pelletier E."/>
            <person name="Niang G."/>
            <person name="Scheremetjew M."/>
            <person name="Finn R."/>
            <person name="Kale V."/>
            <person name="Holt S."/>
            <person name="Cochrane G."/>
            <person name="Meng A."/>
            <person name="Brown T."/>
            <person name="Cohen L."/>
        </authorList>
    </citation>
    <scope>NUCLEOTIDE SEQUENCE</scope>
    <source>
        <strain evidence="5">CCMP 2712</strain>
    </source>
</reference>
<evidence type="ECO:0000313" key="5">
    <source>
        <dbReference type="EMBL" id="CAE2334400.1"/>
    </source>
</evidence>
<dbReference type="AlphaFoldDB" id="A0A7S4UHT6"/>
<gene>
    <name evidence="5" type="ORF">GTHE00462_LOCUS35208</name>
</gene>
<name>A0A7S4UHT6_GUITH</name>
<dbReference type="GO" id="GO:0008270">
    <property type="term" value="F:zinc ion binding"/>
    <property type="evidence" value="ECO:0007669"/>
    <property type="project" value="InterPro"/>
</dbReference>
<evidence type="ECO:0000256" key="1">
    <source>
        <dbReference type="ARBA" id="ARBA00004123"/>
    </source>
</evidence>
<dbReference type="EMBL" id="HBKN01045009">
    <property type="protein sequence ID" value="CAE2334400.1"/>
    <property type="molecule type" value="Transcribed_RNA"/>
</dbReference>
<evidence type="ECO:0000256" key="2">
    <source>
        <dbReference type="ARBA" id="ARBA00023242"/>
    </source>
</evidence>
<feature type="domain" description="C3HC-type" evidence="4">
    <location>
        <begin position="2"/>
        <end position="98"/>
    </location>
</feature>
<keyword evidence="2" id="KW-0539">Nucleus</keyword>
<comment type="subcellular location">
    <subcellularLocation>
        <location evidence="1">Nucleus</location>
    </subcellularLocation>
</comment>
<dbReference type="InterPro" id="IPR012935">
    <property type="entry name" value="NuBaID_N"/>
</dbReference>
<evidence type="ECO:0000259" key="4">
    <source>
        <dbReference type="Pfam" id="PF07967"/>
    </source>
</evidence>
<feature type="region of interest" description="Disordered" evidence="3">
    <location>
        <begin position="360"/>
        <end position="384"/>
    </location>
</feature>
<dbReference type="PANTHER" id="PTHR15835:SF6">
    <property type="entry name" value="ZINC FINGER C3HC-TYPE PROTEIN 1"/>
    <property type="match status" value="1"/>
</dbReference>
<dbReference type="GO" id="GO:0005634">
    <property type="term" value="C:nucleus"/>
    <property type="evidence" value="ECO:0007669"/>
    <property type="project" value="UniProtKB-SubCell"/>
</dbReference>
<organism evidence="5">
    <name type="scientific">Guillardia theta</name>
    <name type="common">Cryptophyte</name>
    <name type="synonym">Cryptomonas phi</name>
    <dbReference type="NCBI Taxonomy" id="55529"/>
    <lineage>
        <taxon>Eukaryota</taxon>
        <taxon>Cryptophyceae</taxon>
        <taxon>Pyrenomonadales</taxon>
        <taxon>Geminigeraceae</taxon>
        <taxon>Guillardia</taxon>
    </lineage>
</organism>
<protein>
    <recommendedName>
        <fullName evidence="4">C3HC-type domain-containing protein</fullName>
    </recommendedName>
</protein>
<dbReference type="PANTHER" id="PTHR15835">
    <property type="entry name" value="NUCLEAR-INTERACTING PARTNER OF ALK"/>
    <property type="match status" value="1"/>
</dbReference>
<dbReference type="Pfam" id="PF07967">
    <property type="entry name" value="zf-C3HC"/>
    <property type="match status" value="1"/>
</dbReference>
<proteinExistence type="predicted"/>
<feature type="compositionally biased region" description="Basic and acidic residues" evidence="3">
    <location>
        <begin position="371"/>
        <end position="382"/>
    </location>
</feature>
<evidence type="ECO:0000256" key="3">
    <source>
        <dbReference type="SAM" id="MobiDB-lite"/>
    </source>
</evidence>
<sequence>MECARYGWRNEGVDRLRCDSCKERLTMIIQAGLNKEARDRLVDHYKAQLTTTGHSNVCPWRDNAVPETLIQLPGNSSYDVLYSCDKRLSSLHRCQALPDIDSNFLQSKEFQSAMEAANWPVRKKIDPALILAACGWEARSISGSNEAAPPASQAGEEELGEKQTILFCEHDQRSCGLWNFRTKTRRGGRRIFEQEEEGRAKEGEHAEGIETGKRKKDDQFESEDDIFSDGNKRARILGGYTSASSGADPTWSAPFGFGASSGSASFGFSPLRSTVFSVGPKWADKPLGVLTQPAPRPREAVQSKGPFHPIQQHRAGSQWTAGPFPCLPPSALPKPTIEASPAWLQCLAICLAYMNPEGRRDQGGDATLRGKTLDDEAGKDSPRNTNLISKALANLQRWIS</sequence>
<feature type="compositionally biased region" description="Basic and acidic residues" evidence="3">
    <location>
        <begin position="194"/>
        <end position="219"/>
    </location>
</feature>
<feature type="region of interest" description="Disordered" evidence="3">
    <location>
        <begin position="194"/>
        <end position="228"/>
    </location>
</feature>